<feature type="domain" description="Glycosyltransferase subfamily 4-like N-terminal" evidence="2">
    <location>
        <begin position="17"/>
        <end position="158"/>
    </location>
</feature>
<dbReference type="InterPro" id="IPR001296">
    <property type="entry name" value="Glyco_trans_1"/>
</dbReference>
<evidence type="ECO:0000313" key="4">
    <source>
        <dbReference type="Proteomes" id="UP000008633"/>
    </source>
</evidence>
<evidence type="ECO:0000259" key="2">
    <source>
        <dbReference type="Pfam" id="PF13439"/>
    </source>
</evidence>
<dbReference type="OrthoDB" id="1522162at2"/>
<dbReference type="Pfam" id="PF13439">
    <property type="entry name" value="Glyco_transf_4"/>
    <property type="match status" value="1"/>
</dbReference>
<dbReference type="PANTHER" id="PTHR12526">
    <property type="entry name" value="GLYCOSYLTRANSFERASE"/>
    <property type="match status" value="1"/>
</dbReference>
<keyword evidence="3" id="KW-0808">Transferase</keyword>
<reference evidence="3 4" key="1">
    <citation type="journal article" date="2011" name="Stand. Genomic Sci.">
        <title>Complete genome sequence of Nitratifractor salsuginis type strain (E9I37-1).</title>
        <authorList>
            <person name="Anderson I."/>
            <person name="Sikorski J."/>
            <person name="Zeytun A."/>
            <person name="Nolan M."/>
            <person name="Lapidus A."/>
            <person name="Lucas S."/>
            <person name="Hammon N."/>
            <person name="Deshpande S."/>
            <person name="Cheng J.F."/>
            <person name="Tapia R."/>
            <person name="Han C."/>
            <person name="Goodwin L."/>
            <person name="Pitluck S."/>
            <person name="Liolios K."/>
            <person name="Pagani I."/>
            <person name="Ivanova N."/>
            <person name="Huntemann M."/>
            <person name="Mavromatis K."/>
            <person name="Ovchinikova G."/>
            <person name="Pati A."/>
            <person name="Chen A."/>
            <person name="Palaniappan K."/>
            <person name="Land M."/>
            <person name="Hauser L."/>
            <person name="Brambilla E.M."/>
            <person name="Ngatchou-Djao O.D."/>
            <person name="Rohde M."/>
            <person name="Tindall B.J."/>
            <person name="Goker M."/>
            <person name="Detter J.C."/>
            <person name="Woyke T."/>
            <person name="Bristow J."/>
            <person name="Eisen J.A."/>
            <person name="Markowitz V."/>
            <person name="Hugenholtz P."/>
            <person name="Klenk H.P."/>
            <person name="Kyrpides N.C."/>
        </authorList>
    </citation>
    <scope>NUCLEOTIDE SEQUENCE [LARGE SCALE GENOMIC DNA]</scope>
    <source>
        <strain evidence="4">DSM 16511 / JCM 12458 / E9I37-1</strain>
    </source>
</reference>
<dbReference type="InterPro" id="IPR028098">
    <property type="entry name" value="Glyco_trans_4-like_N"/>
</dbReference>
<dbReference type="EMBL" id="CP002452">
    <property type="protein sequence ID" value="ADV47237.1"/>
    <property type="molecule type" value="Genomic_DNA"/>
</dbReference>
<proteinExistence type="predicted"/>
<accession>E6X2V4</accession>
<dbReference type="CDD" id="cd03801">
    <property type="entry name" value="GT4_PimA-like"/>
    <property type="match status" value="1"/>
</dbReference>
<reference evidence="4" key="2">
    <citation type="submission" date="2011-01" db="EMBL/GenBank/DDBJ databases">
        <title>The complete genome of Nitratifractor salsuginis DSM 16511.</title>
        <authorList>
            <consortium name="US DOE Joint Genome Institute (JGI-PGF)"/>
            <person name="Lucas S."/>
            <person name="Copeland A."/>
            <person name="Lapidus A."/>
            <person name="Bruce D."/>
            <person name="Goodwin L."/>
            <person name="Pitluck S."/>
            <person name="Kyrpides N."/>
            <person name="Mavromatis K."/>
            <person name="Ivanova N."/>
            <person name="Mikhailova N."/>
            <person name="Zeytun A."/>
            <person name="Detter J.C."/>
            <person name="Tapia R."/>
            <person name="Han C."/>
            <person name="Land M."/>
            <person name="Hauser L."/>
            <person name="Markowitz V."/>
            <person name="Cheng J.-F."/>
            <person name="Hugenholtz P."/>
            <person name="Woyke T."/>
            <person name="Wu D."/>
            <person name="Tindall B."/>
            <person name="Schuetze A."/>
            <person name="Brambilla E."/>
            <person name="Klenk H.-P."/>
            <person name="Eisen J.A."/>
        </authorList>
    </citation>
    <scope>NUCLEOTIDE SEQUENCE [LARGE SCALE GENOMIC DNA]</scope>
    <source>
        <strain evidence="4">DSM 16511 / JCM 12458 / E9I37-1</strain>
    </source>
</reference>
<evidence type="ECO:0000259" key="1">
    <source>
        <dbReference type="Pfam" id="PF00534"/>
    </source>
</evidence>
<dbReference type="PANTHER" id="PTHR12526:SF630">
    <property type="entry name" value="GLYCOSYLTRANSFERASE"/>
    <property type="match status" value="1"/>
</dbReference>
<dbReference type="SUPFAM" id="SSF53756">
    <property type="entry name" value="UDP-Glycosyltransferase/glycogen phosphorylase"/>
    <property type="match status" value="1"/>
</dbReference>
<feature type="domain" description="Glycosyl transferase family 1" evidence="1">
    <location>
        <begin position="179"/>
        <end position="309"/>
    </location>
</feature>
<organism evidence="3 4">
    <name type="scientific">Nitratifractor salsuginis (strain DSM 16511 / JCM 12458 / E9I37-1)</name>
    <dbReference type="NCBI Taxonomy" id="749222"/>
    <lineage>
        <taxon>Bacteria</taxon>
        <taxon>Pseudomonadati</taxon>
        <taxon>Campylobacterota</taxon>
        <taxon>Epsilonproteobacteria</taxon>
        <taxon>Campylobacterales</taxon>
        <taxon>Sulfurovaceae</taxon>
        <taxon>Nitratifractor</taxon>
    </lineage>
</organism>
<dbReference type="eggNOG" id="COG0438">
    <property type="taxonomic scope" value="Bacteria"/>
</dbReference>
<name>E6X2V4_NITSE</name>
<dbReference type="STRING" id="749222.Nitsa_1994"/>
<dbReference type="RefSeq" id="WP_013554922.1">
    <property type="nucleotide sequence ID" value="NC_014935.1"/>
</dbReference>
<sequence>MRIAFVVPSLIRSGPIKVVHQLAHGLASEHEVVVFYLEERTDREKLDFSVPTKKLSFFSPLDFSNFDIVHSHTIKADLFVAIHRKNFSSTKTVTTLHNYAKEDLLFSYGKVKGGLLLWLWEWATNGYDRIVVLSHHAESYYRKLWQKRDYYCIYNGVECPSPISDKKKIYTEKRVRIGVIASAGGLNRRKGVDQIIRALTKLPRYELHVAGARTEETRSLEALAETLGVKKRVLFHGYVSDIASFIAEIDFFIVASRSEGFPLALQEIACKGKPLICSDIPLFREIFTEDEVRFFELENIESLVRAIDGYEQVGAGYAQKAHSRYLAEYTPQKMVENYLRIYEELMK</sequence>
<dbReference type="Proteomes" id="UP000008633">
    <property type="component" value="Chromosome"/>
</dbReference>
<keyword evidence="4" id="KW-1185">Reference proteome</keyword>
<dbReference type="KEGG" id="nsa:Nitsa_1994"/>
<dbReference type="Pfam" id="PF00534">
    <property type="entry name" value="Glycos_transf_1"/>
    <property type="match status" value="1"/>
</dbReference>
<gene>
    <name evidence="3" type="ordered locus">Nitsa_1994</name>
</gene>
<protein>
    <submittedName>
        <fullName evidence="3">Glycosyl transferase group 1</fullName>
    </submittedName>
</protein>
<dbReference type="Gene3D" id="3.40.50.2000">
    <property type="entry name" value="Glycogen Phosphorylase B"/>
    <property type="match status" value="2"/>
</dbReference>
<dbReference type="HOGENOM" id="CLU_009583_0_1_7"/>
<dbReference type="AlphaFoldDB" id="E6X2V4"/>
<dbReference type="GO" id="GO:0016757">
    <property type="term" value="F:glycosyltransferase activity"/>
    <property type="evidence" value="ECO:0007669"/>
    <property type="project" value="InterPro"/>
</dbReference>
<evidence type="ECO:0000313" key="3">
    <source>
        <dbReference type="EMBL" id="ADV47237.1"/>
    </source>
</evidence>